<evidence type="ECO:0000256" key="8">
    <source>
        <dbReference type="ARBA" id="ARBA00024536"/>
    </source>
</evidence>
<dbReference type="CDD" id="cd00419">
    <property type="entry name" value="Ferrochelatase_C"/>
    <property type="match status" value="1"/>
</dbReference>
<reference evidence="11 12" key="1">
    <citation type="submission" date="2016-10" db="EMBL/GenBank/DDBJ databases">
        <title>Alkaliphiles isolated from bioreactors.</title>
        <authorList>
            <person name="Salah Z."/>
            <person name="Rout S.P."/>
            <person name="Humphreys P.N."/>
        </authorList>
    </citation>
    <scope>NUCLEOTIDE SEQUENCE [LARGE SCALE GENOMIC DNA]</scope>
    <source>
        <strain evidence="11 12">ZS02</strain>
    </source>
</reference>
<dbReference type="UniPathway" id="UPA00252">
    <property type="reaction ID" value="UER00325"/>
</dbReference>
<evidence type="ECO:0000256" key="6">
    <source>
        <dbReference type="ARBA" id="ARBA00023239"/>
    </source>
</evidence>
<evidence type="ECO:0000256" key="10">
    <source>
        <dbReference type="RuleBase" id="RU000607"/>
    </source>
</evidence>
<organism evidence="11 12">
    <name type="scientific">Azonexus hydrophilus</name>
    <dbReference type="NCBI Taxonomy" id="418702"/>
    <lineage>
        <taxon>Bacteria</taxon>
        <taxon>Pseudomonadati</taxon>
        <taxon>Pseudomonadota</taxon>
        <taxon>Betaproteobacteria</taxon>
        <taxon>Rhodocyclales</taxon>
        <taxon>Azonexaceae</taxon>
        <taxon>Azonexus</taxon>
    </lineage>
</organism>
<comment type="subcellular location">
    <subcellularLocation>
        <location evidence="9 10">Cytoplasm</location>
    </subcellularLocation>
</comment>
<evidence type="ECO:0000256" key="5">
    <source>
        <dbReference type="ARBA" id="ARBA00023133"/>
    </source>
</evidence>
<dbReference type="NCBIfam" id="TIGR00109">
    <property type="entry name" value="hemH"/>
    <property type="match status" value="1"/>
</dbReference>
<comment type="catalytic activity">
    <reaction evidence="8">
        <text>Fe-coproporphyrin III + 2 H(+) = coproporphyrin III + Fe(2+)</text>
        <dbReference type="Rhea" id="RHEA:49572"/>
        <dbReference type="ChEBI" id="CHEBI:15378"/>
        <dbReference type="ChEBI" id="CHEBI:29033"/>
        <dbReference type="ChEBI" id="CHEBI:68438"/>
        <dbReference type="ChEBI" id="CHEBI:131725"/>
        <dbReference type="EC" id="4.99.1.9"/>
    </reaction>
    <physiologicalReaction direction="right-to-left" evidence="8">
        <dbReference type="Rhea" id="RHEA:49574"/>
    </physiologicalReaction>
</comment>
<dbReference type="InterPro" id="IPR033644">
    <property type="entry name" value="Ferrochelatase_C"/>
</dbReference>
<dbReference type="STRING" id="418702.BJN45_10105"/>
<dbReference type="PROSITE" id="PS00534">
    <property type="entry name" value="FERROCHELATASE"/>
    <property type="match status" value="1"/>
</dbReference>
<evidence type="ECO:0000256" key="7">
    <source>
        <dbReference type="ARBA" id="ARBA00023244"/>
    </source>
</evidence>
<evidence type="ECO:0000256" key="4">
    <source>
        <dbReference type="ARBA" id="ARBA00023004"/>
    </source>
</evidence>
<comment type="function">
    <text evidence="9 10">Catalyzes the ferrous insertion into protoporphyrin IX.</text>
</comment>
<dbReference type="OrthoDB" id="9809741at2"/>
<name>A0A1R1I4W8_9RHOO</name>
<dbReference type="GO" id="GO:0006783">
    <property type="term" value="P:heme biosynthetic process"/>
    <property type="evidence" value="ECO:0007669"/>
    <property type="project" value="UniProtKB-UniRule"/>
</dbReference>
<keyword evidence="6 9" id="KW-0456">Lyase</keyword>
<dbReference type="GO" id="GO:0005737">
    <property type="term" value="C:cytoplasm"/>
    <property type="evidence" value="ECO:0007669"/>
    <property type="project" value="UniProtKB-SubCell"/>
</dbReference>
<keyword evidence="5 9" id="KW-0350">Heme biosynthesis</keyword>
<feature type="binding site" evidence="9">
    <location>
        <position position="294"/>
    </location>
    <ligand>
        <name>Fe(2+)</name>
        <dbReference type="ChEBI" id="CHEBI:29033"/>
    </ligand>
</feature>
<keyword evidence="3 9" id="KW-0479">Metal-binding</keyword>
<dbReference type="RefSeq" id="WP_076094813.1">
    <property type="nucleotide sequence ID" value="NZ_MTHD01000003.1"/>
</dbReference>
<comment type="catalytic activity">
    <reaction evidence="9 10">
        <text>heme b + 2 H(+) = protoporphyrin IX + Fe(2+)</text>
        <dbReference type="Rhea" id="RHEA:22584"/>
        <dbReference type="ChEBI" id="CHEBI:15378"/>
        <dbReference type="ChEBI" id="CHEBI:29033"/>
        <dbReference type="ChEBI" id="CHEBI:57306"/>
        <dbReference type="ChEBI" id="CHEBI:60344"/>
        <dbReference type="EC" id="4.98.1.1"/>
    </reaction>
</comment>
<dbReference type="AlphaFoldDB" id="A0A1R1I4W8"/>
<comment type="pathway">
    <text evidence="9 10">Porphyrin-containing compound metabolism; protoheme biosynthesis; protoheme from protoporphyrin-IX: step 1/1.</text>
</comment>
<dbReference type="Proteomes" id="UP000187526">
    <property type="component" value="Unassembled WGS sequence"/>
</dbReference>
<dbReference type="InterPro" id="IPR033659">
    <property type="entry name" value="Ferrochelatase_N"/>
</dbReference>
<comment type="caution">
    <text evidence="11">The sequence shown here is derived from an EMBL/GenBank/DDBJ whole genome shotgun (WGS) entry which is preliminary data.</text>
</comment>
<dbReference type="GO" id="GO:0046872">
    <property type="term" value="F:metal ion binding"/>
    <property type="evidence" value="ECO:0007669"/>
    <property type="project" value="UniProtKB-KW"/>
</dbReference>
<evidence type="ECO:0000313" key="12">
    <source>
        <dbReference type="Proteomes" id="UP000187526"/>
    </source>
</evidence>
<proteinExistence type="inferred from homology"/>
<dbReference type="HAMAP" id="MF_00323">
    <property type="entry name" value="Ferrochelatase"/>
    <property type="match status" value="1"/>
</dbReference>
<evidence type="ECO:0000313" key="11">
    <source>
        <dbReference type="EMBL" id="OMG53772.1"/>
    </source>
</evidence>
<evidence type="ECO:0000256" key="3">
    <source>
        <dbReference type="ARBA" id="ARBA00022723"/>
    </source>
</evidence>
<comment type="similarity">
    <text evidence="1 9 10">Belongs to the ferrochelatase family.</text>
</comment>
<sequence length="367" mass="41302">MPRFQPEPPHRHGNPAGTAVVLVNLGTPEAPTAPALRRYLKQFLSDPRVVEIPRPVWWLILNGIILNLRPKKSAAKYATVWTDEGSPLRVHTERQAKLLKGLLGERGHQVTVTWAMRYGQPSVPAVLNHLKAEGARRILIIPMYPQYAASTTATVVDEAARWLLGTRNQPEMRFLRNYHDDAGYLAALEKSVRRHWQANGPLSDQDRLLISFHGLPKRSLDLGDPYFCECHKTGRLLAERLGLTEQQYKICFQSRFGKAEWLQPYTAPTLHAWGGAGIRRVDVICPGFSADCLETLEEIAQEGRDDFLAAGGKEYHYIPALNEDPDWIHALGDIAERHLAGWETKTAFDPHALETSAREAFKFGART</sequence>
<dbReference type="InterPro" id="IPR019772">
    <property type="entry name" value="Ferrochelatase_AS"/>
</dbReference>
<evidence type="ECO:0000256" key="9">
    <source>
        <dbReference type="HAMAP-Rule" id="MF_00323"/>
    </source>
</evidence>
<dbReference type="PANTHER" id="PTHR11108">
    <property type="entry name" value="FERROCHELATASE"/>
    <property type="match status" value="1"/>
</dbReference>
<dbReference type="Gene3D" id="3.40.50.1400">
    <property type="match status" value="2"/>
</dbReference>
<evidence type="ECO:0000256" key="1">
    <source>
        <dbReference type="ARBA" id="ARBA00007718"/>
    </source>
</evidence>
<dbReference type="PANTHER" id="PTHR11108:SF1">
    <property type="entry name" value="FERROCHELATASE, MITOCHONDRIAL"/>
    <property type="match status" value="1"/>
</dbReference>
<protein>
    <recommendedName>
        <fullName evidence="9 10">Ferrochelatase</fullName>
        <ecNumber evidence="9 10">4.98.1.1</ecNumber>
    </recommendedName>
    <alternativeName>
        <fullName evidence="9">Heme synthase</fullName>
    </alternativeName>
    <alternativeName>
        <fullName evidence="9">Protoheme ferro-lyase</fullName>
    </alternativeName>
</protein>
<dbReference type="SUPFAM" id="SSF53800">
    <property type="entry name" value="Chelatase"/>
    <property type="match status" value="1"/>
</dbReference>
<dbReference type="GO" id="GO:0004325">
    <property type="term" value="F:ferrochelatase activity"/>
    <property type="evidence" value="ECO:0007669"/>
    <property type="project" value="UniProtKB-UniRule"/>
</dbReference>
<dbReference type="EC" id="4.98.1.1" evidence="9 10"/>
<accession>A0A1R1I4W8</accession>
<gene>
    <name evidence="9" type="primary">hemH</name>
    <name evidence="11" type="ORF">BJN45_10105</name>
</gene>
<dbReference type="EMBL" id="MTHD01000003">
    <property type="protein sequence ID" value="OMG53772.1"/>
    <property type="molecule type" value="Genomic_DNA"/>
</dbReference>
<keyword evidence="4 9" id="KW-0408">Iron</keyword>
<evidence type="ECO:0000256" key="2">
    <source>
        <dbReference type="ARBA" id="ARBA00022490"/>
    </source>
</evidence>
<keyword evidence="7 9" id="KW-0627">Porphyrin biosynthesis</keyword>
<keyword evidence="12" id="KW-1185">Reference proteome</keyword>
<keyword evidence="2 9" id="KW-0963">Cytoplasm</keyword>
<dbReference type="InterPro" id="IPR001015">
    <property type="entry name" value="Ferrochelatase"/>
</dbReference>
<dbReference type="CDD" id="cd03411">
    <property type="entry name" value="Ferrochelatase_N"/>
    <property type="match status" value="1"/>
</dbReference>
<dbReference type="FunFam" id="3.40.50.1400:FF:000002">
    <property type="entry name" value="Ferrochelatase"/>
    <property type="match status" value="1"/>
</dbReference>
<dbReference type="Pfam" id="PF00762">
    <property type="entry name" value="Ferrochelatase"/>
    <property type="match status" value="1"/>
</dbReference>
<feature type="binding site" evidence="9">
    <location>
        <position position="213"/>
    </location>
    <ligand>
        <name>Fe(2+)</name>
        <dbReference type="ChEBI" id="CHEBI:29033"/>
    </ligand>
</feature>